<feature type="region of interest" description="Disordered" evidence="8">
    <location>
        <begin position="1"/>
        <end position="29"/>
    </location>
</feature>
<feature type="domain" description="Major facilitator superfamily (MFS) profile" evidence="10">
    <location>
        <begin position="49"/>
        <end position="481"/>
    </location>
</feature>
<proteinExistence type="inferred from homology"/>
<feature type="transmembrane region" description="Helical" evidence="9">
    <location>
        <begin position="82"/>
        <end position="103"/>
    </location>
</feature>
<keyword evidence="5 9" id="KW-1133">Transmembrane helix</keyword>
<dbReference type="InterPro" id="IPR005829">
    <property type="entry name" value="Sugar_transporter_CS"/>
</dbReference>
<evidence type="ECO:0000256" key="4">
    <source>
        <dbReference type="ARBA" id="ARBA00022692"/>
    </source>
</evidence>
<feature type="transmembrane region" description="Helical" evidence="9">
    <location>
        <begin position="208"/>
        <end position="227"/>
    </location>
</feature>
<dbReference type="GO" id="GO:0022857">
    <property type="term" value="F:transmembrane transporter activity"/>
    <property type="evidence" value="ECO:0007669"/>
    <property type="project" value="InterPro"/>
</dbReference>
<evidence type="ECO:0000256" key="6">
    <source>
        <dbReference type="ARBA" id="ARBA00023136"/>
    </source>
</evidence>
<organism evidence="11 12">
    <name type="scientific">Bifidobacterium eulemuris</name>
    <dbReference type="NCBI Taxonomy" id="1765219"/>
    <lineage>
        <taxon>Bacteria</taxon>
        <taxon>Bacillati</taxon>
        <taxon>Actinomycetota</taxon>
        <taxon>Actinomycetes</taxon>
        <taxon>Bifidobacteriales</taxon>
        <taxon>Bifidobacteriaceae</taxon>
        <taxon>Bifidobacterium</taxon>
    </lineage>
</organism>
<accession>A0A7L9SNU1</accession>
<gene>
    <name evidence="11" type="ORF">BE0216_05020</name>
</gene>
<dbReference type="SUPFAM" id="SSF103473">
    <property type="entry name" value="MFS general substrate transporter"/>
    <property type="match status" value="1"/>
</dbReference>
<evidence type="ECO:0000256" key="1">
    <source>
        <dbReference type="ARBA" id="ARBA00004651"/>
    </source>
</evidence>
<dbReference type="InterPro" id="IPR036259">
    <property type="entry name" value="MFS_trans_sf"/>
</dbReference>
<dbReference type="PANTHER" id="PTHR48020:SF12">
    <property type="entry name" value="PROTON MYO-INOSITOL COTRANSPORTER"/>
    <property type="match status" value="1"/>
</dbReference>
<dbReference type="NCBIfam" id="TIGR00879">
    <property type="entry name" value="SP"/>
    <property type="match status" value="1"/>
</dbReference>
<feature type="transmembrane region" description="Helical" evidence="9">
    <location>
        <begin position="458"/>
        <end position="477"/>
    </location>
</feature>
<evidence type="ECO:0000256" key="3">
    <source>
        <dbReference type="ARBA" id="ARBA00022448"/>
    </source>
</evidence>
<dbReference type="KEGG" id="beu:BE0216_05020"/>
<evidence type="ECO:0000256" key="9">
    <source>
        <dbReference type="SAM" id="Phobius"/>
    </source>
</evidence>
<dbReference type="Pfam" id="PF00083">
    <property type="entry name" value="Sugar_tr"/>
    <property type="match status" value="1"/>
</dbReference>
<feature type="transmembrane region" description="Helical" evidence="9">
    <location>
        <begin position="115"/>
        <end position="138"/>
    </location>
</feature>
<evidence type="ECO:0000256" key="8">
    <source>
        <dbReference type="SAM" id="MobiDB-lite"/>
    </source>
</evidence>
<evidence type="ECO:0000256" key="2">
    <source>
        <dbReference type="ARBA" id="ARBA00010992"/>
    </source>
</evidence>
<feature type="transmembrane region" description="Helical" evidence="9">
    <location>
        <begin position="44"/>
        <end position="62"/>
    </location>
</feature>
<dbReference type="InterPro" id="IPR005828">
    <property type="entry name" value="MFS_sugar_transport-like"/>
</dbReference>
<dbReference type="Gene3D" id="1.20.1250.20">
    <property type="entry name" value="MFS general substrate transporter like domains"/>
    <property type="match status" value="1"/>
</dbReference>
<dbReference type="GO" id="GO:0005886">
    <property type="term" value="C:plasma membrane"/>
    <property type="evidence" value="ECO:0007669"/>
    <property type="project" value="UniProtKB-SubCell"/>
</dbReference>
<evidence type="ECO:0000313" key="11">
    <source>
        <dbReference type="EMBL" id="QOL31895.1"/>
    </source>
</evidence>
<keyword evidence="12" id="KW-1185">Reference proteome</keyword>
<feature type="transmembrane region" description="Helical" evidence="9">
    <location>
        <begin position="392"/>
        <end position="413"/>
    </location>
</feature>
<sequence>MLFGEGRRPAARRQETNEDENPDAWHNGCPAATRDKGVPVRFPLNNTFIFLFGALGGMLFGFDTGIISGASPLIESDFQLNAAQTGFITSSVLIGSMIGALTIGGLSDKYGRKKLLIVSSLLFLVGSALSATATGFVWMVAARILLGLAVGAASALTPAYLAELAPKERRGSLSTLFQLMVTLGILLAYLSNLGFLDRDLLGWDDWRWMLASALIPSALLLLGGLLLPESPRYLVKQGDMRNAFKVLQLIRKDMDAAEVTAELDEIERVASSERAQRQGGVKELFTTARPAIIAAVGIMLFQQLVGINSVIYFLPQVFIKGFGFPESQAIWVSVGIGVVNFLSTIVATLFMDRFNRKTVLVFGSVVMAVSLVALALLNFLGDVSNAAVPTMVLIAVYILGFAVSWGPLAWVMIGEIFPLSVRGIGTSIGSAANWIGNFVVSQFFLMLLAAFGNNVGGPFAIFAVFAVLSIPFVLRFVPETKGKSLEQIEAELVGRGASK</sequence>
<keyword evidence="6 9" id="KW-0472">Membrane</keyword>
<dbReference type="Proteomes" id="UP000593943">
    <property type="component" value="Chromosome"/>
</dbReference>
<dbReference type="EMBL" id="CP062938">
    <property type="protein sequence ID" value="QOL31895.1"/>
    <property type="molecule type" value="Genomic_DNA"/>
</dbReference>
<evidence type="ECO:0000259" key="10">
    <source>
        <dbReference type="PROSITE" id="PS50850"/>
    </source>
</evidence>
<dbReference type="InterPro" id="IPR003663">
    <property type="entry name" value="Sugar/inositol_transpt"/>
</dbReference>
<dbReference type="PROSITE" id="PS00217">
    <property type="entry name" value="SUGAR_TRANSPORT_2"/>
    <property type="match status" value="1"/>
</dbReference>
<protein>
    <submittedName>
        <fullName evidence="11">Sugar porter family MFS transporter</fullName>
    </submittedName>
</protein>
<evidence type="ECO:0000256" key="5">
    <source>
        <dbReference type="ARBA" id="ARBA00022989"/>
    </source>
</evidence>
<feature type="transmembrane region" description="Helical" evidence="9">
    <location>
        <begin position="434"/>
        <end position="452"/>
    </location>
</feature>
<feature type="transmembrane region" description="Helical" evidence="9">
    <location>
        <begin position="329"/>
        <end position="351"/>
    </location>
</feature>
<feature type="compositionally biased region" description="Basic and acidic residues" evidence="8">
    <location>
        <begin position="1"/>
        <end position="16"/>
    </location>
</feature>
<dbReference type="PROSITE" id="PS50850">
    <property type="entry name" value="MFS"/>
    <property type="match status" value="1"/>
</dbReference>
<dbReference type="InterPro" id="IPR020846">
    <property type="entry name" value="MFS_dom"/>
</dbReference>
<reference evidence="11 12" key="1">
    <citation type="submission" date="2020-10" db="EMBL/GenBank/DDBJ databases">
        <title>Genome sequencing of Bifidobacterium eulemuris_DSMZ_100216.</title>
        <authorList>
            <person name="Kim J."/>
        </authorList>
    </citation>
    <scope>NUCLEOTIDE SEQUENCE [LARGE SCALE GENOMIC DNA]</scope>
    <source>
        <strain evidence="11 12">DSM 100216</strain>
    </source>
</reference>
<comment type="subcellular location">
    <subcellularLocation>
        <location evidence="1">Cell membrane</location>
        <topology evidence="1">Multi-pass membrane protein</topology>
    </subcellularLocation>
</comment>
<feature type="transmembrane region" description="Helical" evidence="9">
    <location>
        <begin position="176"/>
        <end position="196"/>
    </location>
</feature>
<keyword evidence="4 9" id="KW-0812">Transmembrane</keyword>
<feature type="transmembrane region" description="Helical" evidence="9">
    <location>
        <begin position="291"/>
        <end position="314"/>
    </location>
</feature>
<dbReference type="PRINTS" id="PR00171">
    <property type="entry name" value="SUGRTRNSPORT"/>
</dbReference>
<name>A0A7L9SNU1_9BIFI</name>
<dbReference type="FunFam" id="1.20.1250.20:FF:000134">
    <property type="entry name" value="MFS sugar transporter protein"/>
    <property type="match status" value="1"/>
</dbReference>
<feature type="transmembrane region" description="Helical" evidence="9">
    <location>
        <begin position="144"/>
        <end position="164"/>
    </location>
</feature>
<comment type="similarity">
    <text evidence="2 7">Belongs to the major facilitator superfamily. Sugar transporter (TC 2.A.1.1) family.</text>
</comment>
<feature type="transmembrane region" description="Helical" evidence="9">
    <location>
        <begin position="358"/>
        <end position="380"/>
    </location>
</feature>
<evidence type="ECO:0000313" key="12">
    <source>
        <dbReference type="Proteomes" id="UP000593943"/>
    </source>
</evidence>
<dbReference type="OrthoDB" id="4008739at2"/>
<dbReference type="PROSITE" id="PS00216">
    <property type="entry name" value="SUGAR_TRANSPORT_1"/>
    <property type="match status" value="1"/>
</dbReference>
<dbReference type="InterPro" id="IPR050814">
    <property type="entry name" value="Myo-inositol_Transporter"/>
</dbReference>
<dbReference type="AlphaFoldDB" id="A0A7L9SNU1"/>
<keyword evidence="3 7" id="KW-0813">Transport</keyword>
<evidence type="ECO:0000256" key="7">
    <source>
        <dbReference type="RuleBase" id="RU003346"/>
    </source>
</evidence>
<dbReference type="PANTHER" id="PTHR48020">
    <property type="entry name" value="PROTON MYO-INOSITOL COTRANSPORTER"/>
    <property type="match status" value="1"/>
</dbReference>